<feature type="chain" id="PRO_5035147474" description="DUF5666 domain-containing protein" evidence="2">
    <location>
        <begin position="27"/>
        <end position="172"/>
    </location>
</feature>
<feature type="compositionally biased region" description="Polar residues" evidence="1">
    <location>
        <begin position="45"/>
        <end position="59"/>
    </location>
</feature>
<sequence length="172" mass="17890">MKRRWAVTVAVGAVGLVGLAGCGASAAGTTGSAEDQAIHALGISDTGQPQPSGSATPKSPDNRSHDGKHRHPRLNRYLLRHTLHGDVTVRTKKGPVDVAVQRGEVTSVSATSMTVRSSDGFSETWTLTGGTKVRADRKAASRSAITKGEQIGVAGRQSGNTDTARLVVVIKK</sequence>
<evidence type="ECO:0000313" key="3">
    <source>
        <dbReference type="EMBL" id="GID13359.1"/>
    </source>
</evidence>
<evidence type="ECO:0008006" key="5">
    <source>
        <dbReference type="Google" id="ProtNLM"/>
    </source>
</evidence>
<feature type="signal peptide" evidence="2">
    <location>
        <begin position="1"/>
        <end position="26"/>
    </location>
</feature>
<dbReference type="RefSeq" id="WP_203660262.1">
    <property type="nucleotide sequence ID" value="NZ_BAAAZM010000007.1"/>
</dbReference>
<keyword evidence="2" id="KW-0732">Signal</keyword>
<dbReference type="PROSITE" id="PS51257">
    <property type="entry name" value="PROKAR_LIPOPROTEIN"/>
    <property type="match status" value="1"/>
</dbReference>
<keyword evidence="4" id="KW-1185">Reference proteome</keyword>
<evidence type="ECO:0000313" key="4">
    <source>
        <dbReference type="Proteomes" id="UP000612808"/>
    </source>
</evidence>
<evidence type="ECO:0000256" key="1">
    <source>
        <dbReference type="SAM" id="MobiDB-lite"/>
    </source>
</evidence>
<name>A0A8J3JAW2_9ACTN</name>
<organism evidence="3 4">
    <name type="scientific">Actinocatenispora rupis</name>
    <dbReference type="NCBI Taxonomy" id="519421"/>
    <lineage>
        <taxon>Bacteria</taxon>
        <taxon>Bacillati</taxon>
        <taxon>Actinomycetota</taxon>
        <taxon>Actinomycetes</taxon>
        <taxon>Micromonosporales</taxon>
        <taxon>Micromonosporaceae</taxon>
        <taxon>Actinocatenispora</taxon>
    </lineage>
</organism>
<feature type="region of interest" description="Disordered" evidence="1">
    <location>
        <begin position="43"/>
        <end position="74"/>
    </location>
</feature>
<evidence type="ECO:0000256" key="2">
    <source>
        <dbReference type="SAM" id="SignalP"/>
    </source>
</evidence>
<reference evidence="3" key="1">
    <citation type="submission" date="2021-01" db="EMBL/GenBank/DDBJ databases">
        <title>Whole genome shotgun sequence of Actinocatenispora rupis NBRC 107355.</title>
        <authorList>
            <person name="Komaki H."/>
            <person name="Tamura T."/>
        </authorList>
    </citation>
    <scope>NUCLEOTIDE SEQUENCE</scope>
    <source>
        <strain evidence="3">NBRC 107355</strain>
    </source>
</reference>
<gene>
    <name evidence="3" type="ORF">Aru02nite_42480</name>
</gene>
<accession>A0A8J3JAW2</accession>
<dbReference type="EMBL" id="BOMB01000023">
    <property type="protein sequence ID" value="GID13359.1"/>
    <property type="molecule type" value="Genomic_DNA"/>
</dbReference>
<dbReference type="Proteomes" id="UP000612808">
    <property type="component" value="Unassembled WGS sequence"/>
</dbReference>
<protein>
    <recommendedName>
        <fullName evidence="5">DUF5666 domain-containing protein</fullName>
    </recommendedName>
</protein>
<proteinExistence type="predicted"/>
<dbReference type="AlphaFoldDB" id="A0A8J3JAW2"/>
<comment type="caution">
    <text evidence="3">The sequence shown here is derived from an EMBL/GenBank/DDBJ whole genome shotgun (WGS) entry which is preliminary data.</text>
</comment>